<dbReference type="Pfam" id="PF00563">
    <property type="entry name" value="EAL"/>
    <property type="match status" value="1"/>
</dbReference>
<dbReference type="InterPro" id="IPR052155">
    <property type="entry name" value="Biofilm_reg_signaling"/>
</dbReference>
<dbReference type="SMART" id="SM00267">
    <property type="entry name" value="GGDEF"/>
    <property type="match status" value="1"/>
</dbReference>
<gene>
    <name evidence="3" type="ORF">ABS361_03725</name>
</gene>
<accession>A0AAU7XBD7</accession>
<dbReference type="SUPFAM" id="SSF141868">
    <property type="entry name" value="EAL domain-like"/>
    <property type="match status" value="1"/>
</dbReference>
<dbReference type="Pfam" id="PF00990">
    <property type="entry name" value="GGDEF"/>
    <property type="match status" value="1"/>
</dbReference>
<dbReference type="InterPro" id="IPR043128">
    <property type="entry name" value="Rev_trsase/Diguanyl_cyclase"/>
</dbReference>
<dbReference type="Gene3D" id="3.20.20.450">
    <property type="entry name" value="EAL domain"/>
    <property type="match status" value="1"/>
</dbReference>
<reference evidence="3" key="1">
    <citation type="submission" date="2024-06" db="EMBL/GenBank/DDBJ databases">
        <title>Methylostella associata gen. nov., sp. nov., a novel Ancalomicrobiaceae-affiliated facultatively methylotrophic bacteria that feed on methanotrophs of the genus Methylococcus.</title>
        <authorList>
            <person name="Saltykova V."/>
            <person name="Danilova O.V."/>
            <person name="Oshkin I.Y."/>
            <person name="Belova S.E."/>
            <person name="Pimenov N.V."/>
            <person name="Dedysh S.N."/>
        </authorList>
    </citation>
    <scope>NUCLEOTIDE SEQUENCE</scope>
    <source>
        <strain evidence="3">S20</strain>
    </source>
</reference>
<evidence type="ECO:0000313" key="3">
    <source>
        <dbReference type="EMBL" id="XBY45404.1"/>
    </source>
</evidence>
<dbReference type="KEGG" id="mflg:ABS361_03725"/>
<evidence type="ECO:0000259" key="2">
    <source>
        <dbReference type="PROSITE" id="PS50887"/>
    </source>
</evidence>
<organism evidence="3">
    <name type="scientific">Methyloraptor flagellatus</name>
    <dbReference type="NCBI Taxonomy" id="3162530"/>
    <lineage>
        <taxon>Bacteria</taxon>
        <taxon>Pseudomonadati</taxon>
        <taxon>Pseudomonadota</taxon>
        <taxon>Alphaproteobacteria</taxon>
        <taxon>Hyphomicrobiales</taxon>
        <taxon>Ancalomicrobiaceae</taxon>
        <taxon>Methyloraptor</taxon>
    </lineage>
</organism>
<dbReference type="CDD" id="cd01948">
    <property type="entry name" value="EAL"/>
    <property type="match status" value="1"/>
</dbReference>
<dbReference type="AlphaFoldDB" id="A0AAU7XBD7"/>
<dbReference type="SMART" id="SM00052">
    <property type="entry name" value="EAL"/>
    <property type="match status" value="1"/>
</dbReference>
<protein>
    <submittedName>
        <fullName evidence="3">EAL domain-containing protein</fullName>
    </submittedName>
</protein>
<dbReference type="PROSITE" id="PS50887">
    <property type="entry name" value="GGDEF"/>
    <property type="match status" value="1"/>
</dbReference>
<dbReference type="EMBL" id="CP158568">
    <property type="protein sequence ID" value="XBY45404.1"/>
    <property type="molecule type" value="Genomic_DNA"/>
</dbReference>
<evidence type="ECO:0000259" key="1">
    <source>
        <dbReference type="PROSITE" id="PS50883"/>
    </source>
</evidence>
<name>A0AAU7XBD7_9HYPH</name>
<sequence length="472" mass="49352">MTERQRGLERASYLAHHDGLTGLANRAAFSDRLEGALAEGRAVDLIMFDLDRFKQVNDLHGHAAGDRLLAAIAARIGPVVAGRGLAARLGGDEFAILLDPALAPGALDTVAEQIAAEVRRPMSFEGQRIDVGISGGVARAPDDAVEAEGLIRCADLALYEVKNLRLNAIRRFAQRMVAPTDVRRRLEQDLAGAVAEDRLTLDYQPVVDLTSGATAAVEALLRWRHPLHGAVPAETIVRVAEETGTIGALTEWVLRAGTLAAAGLPDNVGLTINVSAAQLALPTFPHLLVSAIAGAGLAPGRLCLEVAATCLDDAAARRGLSTATGLGVRIAIDRFDGRVALAGITEDVGVSAVKLDRALIADIDADPNGRTLLRSVVELARTAGLSTIAVGVEADAEMRAAVEAGCVCAQGFHVAPPMSFEALAERLGCRNAAVAPVASPRQIDVSLRELFPDTTLPERARAEAAVAITTVA</sequence>
<dbReference type="InterPro" id="IPR035919">
    <property type="entry name" value="EAL_sf"/>
</dbReference>
<dbReference type="PROSITE" id="PS50883">
    <property type="entry name" value="EAL"/>
    <property type="match status" value="1"/>
</dbReference>
<dbReference type="PANTHER" id="PTHR44757">
    <property type="entry name" value="DIGUANYLATE CYCLASE DGCP"/>
    <property type="match status" value="1"/>
</dbReference>
<dbReference type="RefSeq" id="WP_407050497.1">
    <property type="nucleotide sequence ID" value="NZ_CP158568.1"/>
</dbReference>
<feature type="domain" description="GGDEF" evidence="2">
    <location>
        <begin position="41"/>
        <end position="174"/>
    </location>
</feature>
<dbReference type="InterPro" id="IPR000160">
    <property type="entry name" value="GGDEF_dom"/>
</dbReference>
<proteinExistence type="predicted"/>
<dbReference type="Gene3D" id="3.30.70.270">
    <property type="match status" value="1"/>
</dbReference>
<dbReference type="SUPFAM" id="SSF55073">
    <property type="entry name" value="Nucleotide cyclase"/>
    <property type="match status" value="1"/>
</dbReference>
<dbReference type="CDD" id="cd01949">
    <property type="entry name" value="GGDEF"/>
    <property type="match status" value="1"/>
</dbReference>
<dbReference type="InterPro" id="IPR029787">
    <property type="entry name" value="Nucleotide_cyclase"/>
</dbReference>
<feature type="domain" description="EAL" evidence="1">
    <location>
        <begin position="183"/>
        <end position="431"/>
    </location>
</feature>
<dbReference type="NCBIfam" id="TIGR00254">
    <property type="entry name" value="GGDEF"/>
    <property type="match status" value="1"/>
</dbReference>
<dbReference type="PANTHER" id="PTHR44757:SF2">
    <property type="entry name" value="BIOFILM ARCHITECTURE MAINTENANCE PROTEIN MBAA"/>
    <property type="match status" value="1"/>
</dbReference>
<dbReference type="InterPro" id="IPR001633">
    <property type="entry name" value="EAL_dom"/>
</dbReference>